<dbReference type="InterPro" id="IPR023366">
    <property type="entry name" value="ATP_synth_asu-like_sf"/>
</dbReference>
<dbReference type="SUPFAM" id="SSF63380">
    <property type="entry name" value="Riboflavin synthase domain-like"/>
    <property type="match status" value="2"/>
</dbReference>
<dbReference type="InterPro" id="IPR001783">
    <property type="entry name" value="Lumazine-bd"/>
</dbReference>
<dbReference type="PIRSF" id="PIRSF000498">
    <property type="entry name" value="Riboflavin_syn_A"/>
    <property type="match status" value="1"/>
</dbReference>
<evidence type="ECO:0000256" key="9">
    <source>
        <dbReference type="ARBA" id="ARBA00022737"/>
    </source>
</evidence>
<evidence type="ECO:0000256" key="4">
    <source>
        <dbReference type="ARBA" id="ARBA00011233"/>
    </source>
</evidence>
<dbReference type="RefSeq" id="WP_142101569.1">
    <property type="nucleotide sequence ID" value="NZ_VFPH01000001.1"/>
</dbReference>
<comment type="subunit">
    <text evidence="4">Homotrimer.</text>
</comment>
<evidence type="ECO:0000313" key="14">
    <source>
        <dbReference type="Proteomes" id="UP000319818"/>
    </source>
</evidence>
<dbReference type="EMBL" id="VFPH01000001">
    <property type="protein sequence ID" value="TQM45760.1"/>
    <property type="molecule type" value="Genomic_DNA"/>
</dbReference>
<accession>A0A543GI55</accession>
<evidence type="ECO:0000256" key="7">
    <source>
        <dbReference type="ARBA" id="ARBA00022619"/>
    </source>
</evidence>
<evidence type="ECO:0000259" key="12">
    <source>
        <dbReference type="PROSITE" id="PS51177"/>
    </source>
</evidence>
<evidence type="ECO:0000256" key="5">
    <source>
        <dbReference type="ARBA" id="ARBA00012827"/>
    </source>
</evidence>
<protein>
    <recommendedName>
        <fullName evidence="6 10">Riboflavin synthase</fullName>
        <ecNumber evidence="5 10">2.5.1.9</ecNumber>
    </recommendedName>
</protein>
<feature type="domain" description="Lumazine-binding" evidence="12">
    <location>
        <begin position="100"/>
        <end position="196"/>
    </location>
</feature>
<evidence type="ECO:0000256" key="1">
    <source>
        <dbReference type="ARBA" id="ARBA00000968"/>
    </source>
</evidence>
<evidence type="ECO:0000256" key="2">
    <source>
        <dbReference type="ARBA" id="ARBA00002803"/>
    </source>
</evidence>
<evidence type="ECO:0000256" key="11">
    <source>
        <dbReference type="PROSITE-ProRule" id="PRU00524"/>
    </source>
</evidence>
<dbReference type="CDD" id="cd00402">
    <property type="entry name" value="Riboflavin_synthase_like"/>
    <property type="match status" value="1"/>
</dbReference>
<dbReference type="OrthoDB" id="9788537at2"/>
<dbReference type="Pfam" id="PF00677">
    <property type="entry name" value="Lum_binding"/>
    <property type="match status" value="2"/>
</dbReference>
<dbReference type="PROSITE" id="PS51177">
    <property type="entry name" value="LUMAZINE_BIND"/>
    <property type="match status" value="2"/>
</dbReference>
<dbReference type="GO" id="GO:0009231">
    <property type="term" value="P:riboflavin biosynthetic process"/>
    <property type="evidence" value="ECO:0007669"/>
    <property type="project" value="UniProtKB-KW"/>
</dbReference>
<reference evidence="13 14" key="1">
    <citation type="submission" date="2019-06" db="EMBL/GenBank/DDBJ databases">
        <title>Sequencing the genomes of 1000 actinobacteria strains.</title>
        <authorList>
            <person name="Klenk H.-P."/>
        </authorList>
    </citation>
    <scope>NUCLEOTIDE SEQUENCE [LARGE SCALE GENOMIC DNA]</scope>
    <source>
        <strain evidence="13 14">DSM 45511</strain>
    </source>
</reference>
<sequence length="216" mass="22444">MFTGIVEEIGEVIAVRESADVVVFTVRGRTVTSDARHGDSIAVNGVCLTVVDPDGSTDGTFTVELVPETLKRSSLAAVVPGTKVNLERAVPVGGRLGGHIVQGHVDGVATLVSRSPGERTDEVRFSLAPDLARYVAEKGSIAVDGVSLTVAGVSPDTFTVALIPTTLSHTTLGFRQPGDTVNLEVDVVAKYVERLTAGYGGVQGGVPSAHEEARAR</sequence>
<dbReference type="AlphaFoldDB" id="A0A543GI55"/>
<feature type="repeat" description="Lumazine-binding" evidence="11">
    <location>
        <begin position="1"/>
        <end position="99"/>
    </location>
</feature>
<evidence type="ECO:0000313" key="13">
    <source>
        <dbReference type="EMBL" id="TQM45760.1"/>
    </source>
</evidence>
<dbReference type="FunFam" id="2.40.30.20:FF:000003">
    <property type="entry name" value="Riboflavin synthase, alpha subunit"/>
    <property type="match status" value="1"/>
</dbReference>
<keyword evidence="14" id="KW-1185">Reference proteome</keyword>
<dbReference type="Proteomes" id="UP000319818">
    <property type="component" value="Unassembled WGS sequence"/>
</dbReference>
<proteinExistence type="predicted"/>
<feature type="domain" description="Lumazine-binding" evidence="12">
    <location>
        <begin position="1"/>
        <end position="99"/>
    </location>
</feature>
<dbReference type="PANTHER" id="PTHR21098:SF12">
    <property type="entry name" value="RIBOFLAVIN SYNTHASE"/>
    <property type="match status" value="1"/>
</dbReference>
<comment type="caution">
    <text evidence="13">The sequence shown here is derived from an EMBL/GenBank/DDBJ whole genome shotgun (WGS) entry which is preliminary data.</text>
</comment>
<keyword evidence="7" id="KW-0686">Riboflavin biosynthesis</keyword>
<comment type="pathway">
    <text evidence="3">Cofactor biosynthesis; riboflavin biosynthesis; riboflavin from 2-hydroxy-3-oxobutyl phosphate and 5-amino-6-(D-ribitylamino)uracil: step 2/2.</text>
</comment>
<dbReference type="GO" id="GO:0004746">
    <property type="term" value="F:riboflavin synthase activity"/>
    <property type="evidence" value="ECO:0007669"/>
    <property type="project" value="UniProtKB-UniRule"/>
</dbReference>
<dbReference type="NCBIfam" id="NF006767">
    <property type="entry name" value="PRK09289.1"/>
    <property type="match status" value="1"/>
</dbReference>
<keyword evidence="9" id="KW-0677">Repeat</keyword>
<evidence type="ECO:0000256" key="8">
    <source>
        <dbReference type="ARBA" id="ARBA00022679"/>
    </source>
</evidence>
<dbReference type="PANTHER" id="PTHR21098">
    <property type="entry name" value="RIBOFLAVIN SYNTHASE ALPHA CHAIN"/>
    <property type="match status" value="1"/>
</dbReference>
<gene>
    <name evidence="13" type="ORF">FB388_3160</name>
</gene>
<dbReference type="InterPro" id="IPR026017">
    <property type="entry name" value="Lumazine-bd_dom"/>
</dbReference>
<comment type="function">
    <text evidence="2">Catalyzes the dismutation of two molecules of 6,7-dimethyl-8-ribityllumazine, resulting in the formation of riboflavin and 5-amino-6-(D-ribitylamino)uracil.</text>
</comment>
<evidence type="ECO:0000256" key="10">
    <source>
        <dbReference type="NCBIfam" id="TIGR00187"/>
    </source>
</evidence>
<evidence type="ECO:0000256" key="3">
    <source>
        <dbReference type="ARBA" id="ARBA00004887"/>
    </source>
</evidence>
<dbReference type="Gene3D" id="2.40.30.20">
    <property type="match status" value="2"/>
</dbReference>
<name>A0A543GI55_9PSEU</name>
<dbReference type="InterPro" id="IPR017938">
    <property type="entry name" value="Riboflavin_synthase-like_b-brl"/>
</dbReference>
<dbReference type="FunFam" id="2.40.30.20:FF:000004">
    <property type="entry name" value="Riboflavin synthase, alpha subunit"/>
    <property type="match status" value="1"/>
</dbReference>
<organism evidence="13 14">
    <name type="scientific">Pseudonocardia cypriaca</name>
    <dbReference type="NCBI Taxonomy" id="882449"/>
    <lineage>
        <taxon>Bacteria</taxon>
        <taxon>Bacillati</taxon>
        <taxon>Actinomycetota</taxon>
        <taxon>Actinomycetes</taxon>
        <taxon>Pseudonocardiales</taxon>
        <taxon>Pseudonocardiaceae</taxon>
        <taxon>Pseudonocardia</taxon>
    </lineage>
</organism>
<comment type="catalytic activity">
    <reaction evidence="1">
        <text>2 6,7-dimethyl-8-(1-D-ribityl)lumazine + H(+) = 5-amino-6-(D-ribitylamino)uracil + riboflavin</text>
        <dbReference type="Rhea" id="RHEA:20772"/>
        <dbReference type="ChEBI" id="CHEBI:15378"/>
        <dbReference type="ChEBI" id="CHEBI:15934"/>
        <dbReference type="ChEBI" id="CHEBI:57986"/>
        <dbReference type="ChEBI" id="CHEBI:58201"/>
        <dbReference type="EC" id="2.5.1.9"/>
    </reaction>
</comment>
<dbReference type="EC" id="2.5.1.9" evidence="5 10"/>
<dbReference type="NCBIfam" id="TIGR00187">
    <property type="entry name" value="ribE"/>
    <property type="match status" value="1"/>
</dbReference>
<feature type="repeat" description="Lumazine-binding" evidence="11">
    <location>
        <begin position="100"/>
        <end position="196"/>
    </location>
</feature>
<keyword evidence="8" id="KW-0808">Transferase</keyword>
<evidence type="ECO:0000256" key="6">
    <source>
        <dbReference type="ARBA" id="ARBA00013950"/>
    </source>
</evidence>